<sequence length="347" mass="40670">MIRLRAREPGTQSTHHNLLFRYGTNRFDPFSGRDMIVFVQIQNAGANFFEKHIIENLNVVEKSLCVCTKKNGRKQNCRCHSDNTILRTGDTPWLFSRLSGGWACGVHAGWTQLVGCVDRVLDEVSGEPRRRRYLYITFLREPVRRFRSEWLRFVEQRETRPSRVLCGSREHALPDVQECFKGVEPAEVTLEEFALCKDNLALNRQTRMLADLRLVNCYDGSINQTQRDMILLHSAKTNLHHMAFFGIAEFPNISQRMFEAAFGVQFRSRPRHRFNRLSSYLKRSPISSNTWSAQTEATVRQVNHLDMQLYEYGKELLFERFHHLFKEGPREDEDPDWADGDDFFMDR</sequence>
<evidence type="ECO:0000313" key="9">
    <source>
        <dbReference type="EMBL" id="OQR68181.1"/>
    </source>
</evidence>
<evidence type="ECO:0000256" key="2">
    <source>
        <dbReference type="ARBA" id="ARBA00010109"/>
    </source>
</evidence>
<keyword evidence="10" id="KW-1185">Reference proteome</keyword>
<dbReference type="OrthoDB" id="406981at2759"/>
<evidence type="ECO:0000256" key="6">
    <source>
        <dbReference type="ARBA" id="ARBA00023136"/>
    </source>
</evidence>
<evidence type="ECO:0000256" key="5">
    <source>
        <dbReference type="ARBA" id="ARBA00022989"/>
    </source>
</evidence>
<dbReference type="InParanoid" id="A0A1V9X477"/>
<dbReference type="InterPro" id="IPR010635">
    <property type="entry name" value="Heparan_SO4-6-sulfoTrfase"/>
</dbReference>
<dbReference type="GO" id="GO:0017095">
    <property type="term" value="F:heparan sulfate 6-sulfotransferase activity"/>
    <property type="evidence" value="ECO:0007669"/>
    <property type="project" value="TreeGrafter"/>
</dbReference>
<evidence type="ECO:0000256" key="8">
    <source>
        <dbReference type="RuleBase" id="RU364122"/>
    </source>
</evidence>
<dbReference type="GO" id="GO:0016020">
    <property type="term" value="C:membrane"/>
    <property type="evidence" value="ECO:0007669"/>
    <property type="project" value="UniProtKB-SubCell"/>
</dbReference>
<comment type="caution">
    <text evidence="9">The sequence shown here is derived from an EMBL/GenBank/DDBJ whole genome shotgun (WGS) entry which is preliminary data.</text>
</comment>
<comment type="similarity">
    <text evidence="2 8">Belongs to the sulfotransferase 6 family.</text>
</comment>
<organism evidence="9 10">
    <name type="scientific">Tropilaelaps mercedesae</name>
    <dbReference type="NCBI Taxonomy" id="418985"/>
    <lineage>
        <taxon>Eukaryota</taxon>
        <taxon>Metazoa</taxon>
        <taxon>Ecdysozoa</taxon>
        <taxon>Arthropoda</taxon>
        <taxon>Chelicerata</taxon>
        <taxon>Arachnida</taxon>
        <taxon>Acari</taxon>
        <taxon>Parasitiformes</taxon>
        <taxon>Mesostigmata</taxon>
        <taxon>Gamasina</taxon>
        <taxon>Dermanyssoidea</taxon>
        <taxon>Laelapidae</taxon>
        <taxon>Tropilaelaps</taxon>
    </lineage>
</organism>
<dbReference type="Pfam" id="PF03567">
    <property type="entry name" value="Sulfotransfer_2"/>
    <property type="match status" value="1"/>
</dbReference>
<dbReference type="InterPro" id="IPR027417">
    <property type="entry name" value="P-loop_NTPase"/>
</dbReference>
<evidence type="ECO:0000256" key="4">
    <source>
        <dbReference type="ARBA" id="ARBA00022692"/>
    </source>
</evidence>
<evidence type="ECO:0000256" key="7">
    <source>
        <dbReference type="ARBA" id="ARBA00023180"/>
    </source>
</evidence>
<dbReference type="AlphaFoldDB" id="A0A1V9X477"/>
<evidence type="ECO:0000256" key="3">
    <source>
        <dbReference type="ARBA" id="ARBA00022679"/>
    </source>
</evidence>
<dbReference type="FunCoup" id="A0A1V9X477">
    <property type="interactions" value="452"/>
</dbReference>
<dbReference type="InterPro" id="IPR005331">
    <property type="entry name" value="Sulfotransferase"/>
</dbReference>
<keyword evidence="8" id="KW-0735">Signal-anchor</keyword>
<proteinExistence type="inferred from homology"/>
<keyword evidence="6 8" id="KW-0472">Membrane</keyword>
<dbReference type="STRING" id="418985.A0A1V9X477"/>
<dbReference type="EC" id="2.8.2.-" evidence="8"/>
<keyword evidence="4" id="KW-0812">Transmembrane</keyword>
<keyword evidence="7" id="KW-0325">Glycoprotein</keyword>
<comment type="subcellular location">
    <subcellularLocation>
        <location evidence="1">Membrane</location>
        <topology evidence="1">Single-pass membrane protein</topology>
    </subcellularLocation>
    <subcellularLocation>
        <location evidence="8">Membrane</location>
        <topology evidence="8">Single-pass type II membrane protein</topology>
    </subcellularLocation>
</comment>
<evidence type="ECO:0000256" key="1">
    <source>
        <dbReference type="ARBA" id="ARBA00004167"/>
    </source>
</evidence>
<accession>A0A1V9X477</accession>
<comment type="catalytic activity">
    <reaction evidence="8">
        <text>alpha-D-glucosaminyl-[heparan sulfate](n) + 3'-phosphoadenylyl sulfate = 6-sulfo-alpha-D-glucosaminyl-[heparan sulfate](n) + adenosine 3',5'-bisphosphate + H(+)</text>
        <dbReference type="Rhea" id="RHEA:56604"/>
        <dbReference type="Rhea" id="RHEA-COMP:9830"/>
        <dbReference type="Rhea" id="RHEA-COMP:14621"/>
        <dbReference type="ChEBI" id="CHEBI:15378"/>
        <dbReference type="ChEBI" id="CHEBI:58339"/>
        <dbReference type="ChEBI" id="CHEBI:58343"/>
        <dbReference type="ChEBI" id="CHEBI:58388"/>
        <dbReference type="ChEBI" id="CHEBI:140604"/>
    </reaction>
</comment>
<reference evidence="9 10" key="1">
    <citation type="journal article" date="2017" name="Gigascience">
        <title>Draft genome of the honey bee ectoparasitic mite, Tropilaelaps mercedesae, is shaped by the parasitic life history.</title>
        <authorList>
            <person name="Dong X."/>
            <person name="Armstrong S.D."/>
            <person name="Xia D."/>
            <person name="Makepeace B.L."/>
            <person name="Darby A.C."/>
            <person name="Kadowaki T."/>
        </authorList>
    </citation>
    <scope>NUCLEOTIDE SEQUENCE [LARGE SCALE GENOMIC DNA]</scope>
    <source>
        <strain evidence="9">Wuxi-XJTLU</strain>
    </source>
</reference>
<name>A0A1V9X477_9ACAR</name>
<gene>
    <name evidence="9" type="ORF">BIW11_13072</name>
</gene>
<dbReference type="PANTHER" id="PTHR12812:SF0">
    <property type="entry name" value="HEPARAN-SULFATE 6-O-SULFOTRANSFERASE"/>
    <property type="match status" value="1"/>
</dbReference>
<comment type="function">
    <text evidence="8">6-O-sulfation enzyme which catalyzes the transfer of sulfate from 3'-phosphoadenosine 5'-phosphosulfate (PAPS) to position 6 of the N-sulfoglucosamine residue (GlcNS) of heparan sulfate.</text>
</comment>
<evidence type="ECO:0000313" key="10">
    <source>
        <dbReference type="Proteomes" id="UP000192247"/>
    </source>
</evidence>
<dbReference type="EMBL" id="MNPL01025676">
    <property type="protein sequence ID" value="OQR68181.1"/>
    <property type="molecule type" value="Genomic_DNA"/>
</dbReference>
<dbReference type="Proteomes" id="UP000192247">
    <property type="component" value="Unassembled WGS sequence"/>
</dbReference>
<dbReference type="Gene3D" id="3.40.50.300">
    <property type="entry name" value="P-loop containing nucleotide triphosphate hydrolases"/>
    <property type="match status" value="1"/>
</dbReference>
<dbReference type="PANTHER" id="PTHR12812">
    <property type="entry name" value="HEPARAN SULFATE 6-O-SULFOTRANSFERASE 3"/>
    <property type="match status" value="1"/>
</dbReference>
<protein>
    <recommendedName>
        <fullName evidence="8">Heparan-sulfate 6-O-sulfotransferase</fullName>
        <ecNumber evidence="8">2.8.2.-</ecNumber>
    </recommendedName>
</protein>
<keyword evidence="5" id="KW-1133">Transmembrane helix</keyword>
<keyword evidence="3 8" id="KW-0808">Transferase</keyword>